<reference evidence="1 2" key="1">
    <citation type="journal article" date="2017" name="Curr. Biol.">
        <title>The Evolution of Venom by Co-option of Single-Copy Genes.</title>
        <authorList>
            <person name="Martinson E.O."/>
            <person name="Mrinalini"/>
            <person name="Kelkar Y.D."/>
            <person name="Chang C.H."/>
            <person name="Werren J.H."/>
        </authorList>
    </citation>
    <scope>NUCLEOTIDE SEQUENCE [LARGE SCALE GENOMIC DNA]</scope>
    <source>
        <strain evidence="1 2">Alberta</strain>
        <tissue evidence="1">Whole body</tissue>
    </source>
</reference>
<keyword evidence="2" id="KW-1185">Reference proteome</keyword>
<protein>
    <submittedName>
        <fullName evidence="1">Uncharacterized protein</fullName>
    </submittedName>
</protein>
<comment type="caution">
    <text evidence="1">The sequence shown here is derived from an EMBL/GenBank/DDBJ whole genome shotgun (WGS) entry which is preliminary data.</text>
</comment>
<gene>
    <name evidence="1" type="ORF">TSAR_015314</name>
</gene>
<organism evidence="1 2">
    <name type="scientific">Trichomalopsis sarcophagae</name>
    <dbReference type="NCBI Taxonomy" id="543379"/>
    <lineage>
        <taxon>Eukaryota</taxon>
        <taxon>Metazoa</taxon>
        <taxon>Ecdysozoa</taxon>
        <taxon>Arthropoda</taxon>
        <taxon>Hexapoda</taxon>
        <taxon>Insecta</taxon>
        <taxon>Pterygota</taxon>
        <taxon>Neoptera</taxon>
        <taxon>Endopterygota</taxon>
        <taxon>Hymenoptera</taxon>
        <taxon>Apocrita</taxon>
        <taxon>Proctotrupomorpha</taxon>
        <taxon>Chalcidoidea</taxon>
        <taxon>Pteromalidae</taxon>
        <taxon>Pteromalinae</taxon>
        <taxon>Trichomalopsis</taxon>
    </lineage>
</organism>
<dbReference type="Proteomes" id="UP000215335">
    <property type="component" value="Unassembled WGS sequence"/>
</dbReference>
<accession>A0A232EDG0</accession>
<name>A0A232EDG0_9HYME</name>
<evidence type="ECO:0000313" key="2">
    <source>
        <dbReference type="Proteomes" id="UP000215335"/>
    </source>
</evidence>
<dbReference type="EMBL" id="NNAY01006462">
    <property type="protein sequence ID" value="OXU16391.1"/>
    <property type="molecule type" value="Genomic_DNA"/>
</dbReference>
<sequence>MNNNECILVLFSNQQKAVTGYLVDSGITSLSLVKYFLYRPLFRAFGIFLRYTRKVLASEYTEI</sequence>
<proteinExistence type="predicted"/>
<evidence type="ECO:0000313" key="1">
    <source>
        <dbReference type="EMBL" id="OXU16391.1"/>
    </source>
</evidence>
<dbReference type="AlphaFoldDB" id="A0A232EDG0"/>